<evidence type="ECO:0000313" key="7">
    <source>
        <dbReference type="Proteomes" id="UP000198888"/>
    </source>
</evidence>
<evidence type="ECO:0000256" key="3">
    <source>
        <dbReference type="ARBA" id="ARBA00022723"/>
    </source>
</evidence>
<dbReference type="InterPro" id="IPR006439">
    <property type="entry name" value="HAD-SF_hydro_IA"/>
</dbReference>
<dbReference type="KEGG" id="hae:halTADL_3341"/>
<dbReference type="Pfam" id="PF13419">
    <property type="entry name" value="HAD_2"/>
    <property type="match status" value="1"/>
</dbReference>
<gene>
    <name evidence="6" type="ORF">SAMN05444271_13515</name>
</gene>
<name>A0A1H6XB66_9EURY</name>
<keyword evidence="5" id="KW-0460">Magnesium</keyword>
<reference evidence="6 7" key="1">
    <citation type="submission" date="2016-10" db="EMBL/GenBank/DDBJ databases">
        <authorList>
            <person name="de Groot N.N."/>
        </authorList>
    </citation>
    <scope>NUCLEOTIDE SEQUENCE [LARGE SCALE GENOMIC DNA]</scope>
    <source>
        <strain evidence="6 7">DSM 22187</strain>
    </source>
</reference>
<dbReference type="InterPro" id="IPR051400">
    <property type="entry name" value="HAD-like_hydrolase"/>
</dbReference>
<dbReference type="InterPro" id="IPR041492">
    <property type="entry name" value="HAD_2"/>
</dbReference>
<dbReference type="STRING" id="1073996.SAMN05444271_13515"/>
<proteinExistence type="inferred from homology"/>
<accession>A0A2H4Q6Q1</accession>
<dbReference type="SUPFAM" id="SSF56784">
    <property type="entry name" value="HAD-like"/>
    <property type="match status" value="1"/>
</dbReference>
<sequence length="220" mass="23814">MSIRGVAFDLDYTLAVTTKDRATILAEAIAAVDGPQISREEYLTAHRNHLTTESRAPIFAELLVERGSTVEPEAMAAAYREAISDAIEPIPEIEPFIANLRSSYRVGLLTNGPVLAQRSKIEQLGWEELFDTTLVTGELTAGKPDAVAFDALLEGLGTTPGETVYIGDTPLDDIEGATDSGLYAIQVLFDGGPDRDPRADAHIERDRLTTDLPELLTTLC</sequence>
<accession>A0A1H6XB66</accession>
<evidence type="ECO:0000313" key="6">
    <source>
        <dbReference type="EMBL" id="SEJ24704.1"/>
    </source>
</evidence>
<protein>
    <submittedName>
        <fullName evidence="6">Putative hydrolase of the HAD superfamily</fullName>
    </submittedName>
</protein>
<dbReference type="SFLD" id="SFLDS00003">
    <property type="entry name" value="Haloacid_Dehalogenase"/>
    <property type="match status" value="1"/>
</dbReference>
<dbReference type="NCBIfam" id="TIGR01549">
    <property type="entry name" value="HAD-SF-IA-v1"/>
    <property type="match status" value="1"/>
</dbReference>
<comment type="cofactor">
    <cofactor evidence="1">
        <name>Mg(2+)</name>
        <dbReference type="ChEBI" id="CHEBI:18420"/>
    </cofactor>
</comment>
<evidence type="ECO:0000256" key="2">
    <source>
        <dbReference type="ARBA" id="ARBA00007958"/>
    </source>
</evidence>
<dbReference type="Proteomes" id="UP000198888">
    <property type="component" value="Unassembled WGS sequence"/>
</dbReference>
<keyword evidence="3" id="KW-0479">Metal-binding</keyword>
<dbReference type="GO" id="GO:0016791">
    <property type="term" value="F:phosphatase activity"/>
    <property type="evidence" value="ECO:0007669"/>
    <property type="project" value="TreeGrafter"/>
</dbReference>
<dbReference type="Gene3D" id="1.20.120.710">
    <property type="entry name" value="Haloacid dehalogenase hydrolase-like domain"/>
    <property type="match status" value="1"/>
</dbReference>
<keyword evidence="4 6" id="KW-0378">Hydrolase</keyword>
<evidence type="ECO:0000256" key="4">
    <source>
        <dbReference type="ARBA" id="ARBA00022801"/>
    </source>
</evidence>
<dbReference type="PANTHER" id="PTHR46470">
    <property type="entry name" value="N-ACYLNEURAMINATE-9-PHOSPHATASE"/>
    <property type="match status" value="1"/>
</dbReference>
<dbReference type="OrthoDB" id="27736at2157"/>
<dbReference type="RefSeq" id="WP_089673614.1">
    <property type="nucleotide sequence ID" value="NZ_CP024845.1"/>
</dbReference>
<evidence type="ECO:0000256" key="1">
    <source>
        <dbReference type="ARBA" id="ARBA00001946"/>
    </source>
</evidence>
<evidence type="ECO:0000256" key="5">
    <source>
        <dbReference type="ARBA" id="ARBA00022842"/>
    </source>
</evidence>
<dbReference type="InterPro" id="IPR023214">
    <property type="entry name" value="HAD_sf"/>
</dbReference>
<keyword evidence="7" id="KW-1185">Reference proteome</keyword>
<dbReference type="AlphaFoldDB" id="A0A1H6XB66"/>
<dbReference type="GO" id="GO:0046872">
    <property type="term" value="F:metal ion binding"/>
    <property type="evidence" value="ECO:0007669"/>
    <property type="project" value="UniProtKB-KW"/>
</dbReference>
<dbReference type="Gene3D" id="3.40.50.1000">
    <property type="entry name" value="HAD superfamily/HAD-like"/>
    <property type="match status" value="1"/>
</dbReference>
<dbReference type="NCBIfam" id="TIGR01509">
    <property type="entry name" value="HAD-SF-IA-v3"/>
    <property type="match status" value="1"/>
</dbReference>
<dbReference type="GeneID" id="35004108"/>
<dbReference type="GO" id="GO:0044281">
    <property type="term" value="P:small molecule metabolic process"/>
    <property type="evidence" value="ECO:0007669"/>
    <property type="project" value="UniProtKB-ARBA"/>
</dbReference>
<dbReference type="EMBL" id="FNYR01000035">
    <property type="protein sequence ID" value="SEJ24704.1"/>
    <property type="molecule type" value="Genomic_DNA"/>
</dbReference>
<dbReference type="PANTHER" id="PTHR46470:SF2">
    <property type="entry name" value="GLYCERALDEHYDE 3-PHOSPHATE PHOSPHATASE"/>
    <property type="match status" value="1"/>
</dbReference>
<comment type="similarity">
    <text evidence="2">Belongs to the HAD-like hydrolase superfamily.</text>
</comment>
<organism evidence="6 7">
    <name type="scientific">Halohasta litchfieldiae</name>
    <dbReference type="NCBI Taxonomy" id="1073996"/>
    <lineage>
        <taxon>Archaea</taxon>
        <taxon>Methanobacteriati</taxon>
        <taxon>Methanobacteriota</taxon>
        <taxon>Stenosarchaea group</taxon>
        <taxon>Halobacteria</taxon>
        <taxon>Halobacteriales</taxon>
        <taxon>Haloferacaceae</taxon>
        <taxon>Halohasta</taxon>
    </lineage>
</organism>
<dbReference type="InterPro" id="IPR036412">
    <property type="entry name" value="HAD-like_sf"/>
</dbReference>
<dbReference type="SFLD" id="SFLDG01129">
    <property type="entry name" value="C1.5:_HAD__Beta-PGM__Phosphata"/>
    <property type="match status" value="1"/>
</dbReference>